<comment type="caution">
    <text evidence="2">The sequence shown here is derived from an EMBL/GenBank/DDBJ whole genome shotgun (WGS) entry which is preliminary data.</text>
</comment>
<protein>
    <submittedName>
        <fullName evidence="2">SAM-dependent methyltransferase</fullName>
    </submittedName>
</protein>
<dbReference type="EMBL" id="PNYA01000026">
    <property type="protein sequence ID" value="PMS16212.1"/>
    <property type="molecule type" value="Genomic_DNA"/>
</dbReference>
<feature type="domain" description="Methyltransferase type 11" evidence="1">
    <location>
        <begin position="59"/>
        <end position="152"/>
    </location>
</feature>
<dbReference type="SUPFAM" id="SSF53335">
    <property type="entry name" value="S-adenosyl-L-methionine-dependent methyltransferases"/>
    <property type="match status" value="1"/>
</dbReference>
<dbReference type="Gene3D" id="3.40.50.150">
    <property type="entry name" value="Vaccinia Virus protein VP39"/>
    <property type="match status" value="1"/>
</dbReference>
<dbReference type="CDD" id="cd02440">
    <property type="entry name" value="AdoMet_MTases"/>
    <property type="match status" value="1"/>
</dbReference>
<proteinExistence type="predicted"/>
<dbReference type="PANTHER" id="PTHR42912">
    <property type="entry name" value="METHYLTRANSFERASE"/>
    <property type="match status" value="1"/>
</dbReference>
<keyword evidence="2" id="KW-0808">Transferase</keyword>
<organism evidence="2 3">
    <name type="scientific">Trinickia dabaoshanensis</name>
    <dbReference type="NCBI Taxonomy" id="564714"/>
    <lineage>
        <taxon>Bacteria</taxon>
        <taxon>Pseudomonadati</taxon>
        <taxon>Pseudomonadota</taxon>
        <taxon>Betaproteobacteria</taxon>
        <taxon>Burkholderiales</taxon>
        <taxon>Burkholderiaceae</taxon>
        <taxon>Trinickia</taxon>
    </lineage>
</organism>
<dbReference type="RefSeq" id="WP_102648096.1">
    <property type="nucleotide sequence ID" value="NZ_PNYA01000026.1"/>
</dbReference>
<dbReference type="GO" id="GO:0008757">
    <property type="term" value="F:S-adenosylmethionine-dependent methyltransferase activity"/>
    <property type="evidence" value="ECO:0007669"/>
    <property type="project" value="InterPro"/>
</dbReference>
<evidence type="ECO:0000313" key="3">
    <source>
        <dbReference type="Proteomes" id="UP000235616"/>
    </source>
</evidence>
<dbReference type="Proteomes" id="UP000235616">
    <property type="component" value="Unassembled WGS sequence"/>
</dbReference>
<evidence type="ECO:0000259" key="1">
    <source>
        <dbReference type="Pfam" id="PF08241"/>
    </source>
</evidence>
<dbReference type="GO" id="GO:0032259">
    <property type="term" value="P:methylation"/>
    <property type="evidence" value="ECO:0007669"/>
    <property type="project" value="UniProtKB-KW"/>
</dbReference>
<dbReference type="InterPro" id="IPR029063">
    <property type="entry name" value="SAM-dependent_MTases_sf"/>
</dbReference>
<reference evidence="2 3" key="1">
    <citation type="submission" date="2018-01" db="EMBL/GenBank/DDBJ databases">
        <title>Whole genome analyses suggest that Burkholderia sensu lato contains two further novel genera in the rhizoxinica-symbiotica group Mycetohabitans gen. nov., and Trinickia gen. nov.: implications for the evolution of diazotrophy and nodulation in the Burkholderiaceae.</title>
        <authorList>
            <person name="Estrada-de los Santos P."/>
            <person name="Palmer M."/>
            <person name="Chavez-Ramirez B."/>
            <person name="Beukes C."/>
            <person name="Steenkamp E.T."/>
            <person name="Hirsch A.M."/>
            <person name="Manyaka P."/>
            <person name="Maluk M."/>
            <person name="Lafos M."/>
            <person name="Crook M."/>
            <person name="Gross E."/>
            <person name="Simon M.F."/>
            <person name="Bueno dos Reis Junior F."/>
            <person name="Poole P.S."/>
            <person name="Venter S.N."/>
            <person name="James E.K."/>
        </authorList>
    </citation>
    <scope>NUCLEOTIDE SEQUENCE [LARGE SCALE GENOMIC DNA]</scope>
    <source>
        <strain evidence="2 3">GIMN1.004</strain>
    </source>
</reference>
<accession>A0A2N7VGD7</accession>
<evidence type="ECO:0000313" key="2">
    <source>
        <dbReference type="EMBL" id="PMS16212.1"/>
    </source>
</evidence>
<keyword evidence="2" id="KW-0489">Methyltransferase</keyword>
<sequence>MDVFSPSERYLQDFHQRVPGATSAAFAGLPAETRFRTYKSSYEVLAAAALDCPAHGTILDVACGDGYLLGLLDAASIPSKLIGVDLSDGELGVARRRLPRRILLLRELAQRMSLAGGSIDVVVSHMALMLMDDIEAVLSEIHRVLIPDGRFAAIVGRTFLLGEANDIFLDIFRPIAKVDLRPMAMGDRRTRSIDGWTGLLDSNFHDLKMEDVDVPWQPTLDELWGALIETYDIDRLSGAARLKLREALVGELSSMLDREGRLRTGWGLRLIEARATRLRE</sequence>
<dbReference type="OrthoDB" id="65624at2"/>
<dbReference type="Pfam" id="PF08241">
    <property type="entry name" value="Methyltransf_11"/>
    <property type="match status" value="1"/>
</dbReference>
<dbReference type="InterPro" id="IPR050508">
    <property type="entry name" value="Methyltransf_Superfamily"/>
</dbReference>
<name>A0A2N7VGD7_9BURK</name>
<gene>
    <name evidence="2" type="ORF">C0Z18_24440</name>
</gene>
<keyword evidence="3" id="KW-1185">Reference proteome</keyword>
<dbReference type="InterPro" id="IPR013216">
    <property type="entry name" value="Methyltransf_11"/>
</dbReference>
<dbReference type="AlphaFoldDB" id="A0A2N7VGD7"/>